<dbReference type="Gramene" id="OGLUM10G07160.2">
    <property type="protein sequence ID" value="OGLUM10G07160.2"/>
    <property type="gene ID" value="OGLUM10G07160"/>
</dbReference>
<sequence length="242" mass="27582">MPSCAAVALPSFSVLRISLPHQAVAIVLPLPTPPPWRRRHCRVPLPMPPPWRRRHCCLCRFPTAGILLMPVRHHYAPDIAAGDAPVTHVVQARRRHESHREIGALDLSIKEVLISLTIPRSSPRLTLGYRCSMEHANADVMFWLLRSIGGISSTKQAKVQQNHEYKLRKNASIYNCHRSLERLILLHEKSVDSSITLNLEKSNSGTLSLREFHERYWSPDFKIGRSFRGCHFNCRCVHSLAM</sequence>
<accession>A0A0E0B9I0</accession>
<protein>
    <submittedName>
        <fullName evidence="1">Uncharacterized protein</fullName>
    </submittedName>
</protein>
<organism evidence="1">
    <name type="scientific">Oryza glumipatula</name>
    <dbReference type="NCBI Taxonomy" id="40148"/>
    <lineage>
        <taxon>Eukaryota</taxon>
        <taxon>Viridiplantae</taxon>
        <taxon>Streptophyta</taxon>
        <taxon>Embryophyta</taxon>
        <taxon>Tracheophyta</taxon>
        <taxon>Spermatophyta</taxon>
        <taxon>Magnoliopsida</taxon>
        <taxon>Liliopsida</taxon>
        <taxon>Poales</taxon>
        <taxon>Poaceae</taxon>
        <taxon>BOP clade</taxon>
        <taxon>Oryzoideae</taxon>
        <taxon>Oryzeae</taxon>
        <taxon>Oryzinae</taxon>
        <taxon>Oryza</taxon>
    </lineage>
</organism>
<dbReference type="HOGENOM" id="CLU_1148751_0_0_1"/>
<dbReference type="AlphaFoldDB" id="A0A0E0B9I0"/>
<proteinExistence type="predicted"/>
<dbReference type="Proteomes" id="UP000026961">
    <property type="component" value="Chromosome 10"/>
</dbReference>
<name>A0A0E0B9I0_9ORYZ</name>
<evidence type="ECO:0000313" key="1">
    <source>
        <dbReference type="EnsemblPlants" id="OGLUM10G07160.2"/>
    </source>
</evidence>
<reference evidence="1" key="2">
    <citation type="submission" date="2018-05" db="EMBL/GenBank/DDBJ databases">
        <title>OgluRS3 (Oryza glumaepatula Reference Sequence Version 3).</title>
        <authorList>
            <person name="Zhang J."/>
            <person name="Kudrna D."/>
            <person name="Lee S."/>
            <person name="Talag J."/>
            <person name="Welchert J."/>
            <person name="Wing R.A."/>
        </authorList>
    </citation>
    <scope>NUCLEOTIDE SEQUENCE [LARGE SCALE GENOMIC DNA]</scope>
</reference>
<reference evidence="1" key="1">
    <citation type="submission" date="2015-04" db="UniProtKB">
        <authorList>
            <consortium name="EnsemblPlants"/>
        </authorList>
    </citation>
    <scope>IDENTIFICATION</scope>
</reference>
<evidence type="ECO:0000313" key="2">
    <source>
        <dbReference type="Proteomes" id="UP000026961"/>
    </source>
</evidence>
<keyword evidence="2" id="KW-1185">Reference proteome</keyword>
<dbReference type="EnsemblPlants" id="OGLUM10G07160.2">
    <property type="protein sequence ID" value="OGLUM10G07160.2"/>
    <property type="gene ID" value="OGLUM10G07160"/>
</dbReference>